<proteinExistence type="predicted"/>
<dbReference type="EMBL" id="JBHSQH010000001">
    <property type="protein sequence ID" value="MFC5972142.1"/>
    <property type="molecule type" value="Genomic_DNA"/>
</dbReference>
<evidence type="ECO:0000259" key="3">
    <source>
        <dbReference type="Pfam" id="PF04967"/>
    </source>
</evidence>
<dbReference type="Proteomes" id="UP001596099">
    <property type="component" value="Unassembled WGS sequence"/>
</dbReference>
<protein>
    <submittedName>
        <fullName evidence="4">Helix-turn-helix domain-containing protein</fullName>
    </submittedName>
</protein>
<evidence type="ECO:0000313" key="4">
    <source>
        <dbReference type="EMBL" id="MFC5972142.1"/>
    </source>
</evidence>
<sequence length="212" mass="23905">MFTATIHINLDEDHVLSEITDITNGGFPIYYFETIDHENIRFVMDAGDHRDAIADVLRESDAVQDVKYVPDSQLVITKRSSGVLPVIRANHGMLQQMNQFDGTHRTFDVIVFSREELKQMIAELRDLGDVHLGRLQPIGDPTLSLSARQSEVITLAKEAGYFDWPRQVDAETLADELGICHSTFLEHLRKAEKKLIDEALSSALPTGEMNTR</sequence>
<comment type="caution">
    <text evidence="4">The sequence shown here is derived from an EMBL/GenBank/DDBJ whole genome shotgun (WGS) entry which is preliminary data.</text>
</comment>
<keyword evidence="5" id="KW-1185">Reference proteome</keyword>
<organism evidence="4 5">
    <name type="scientific">Halomarina salina</name>
    <dbReference type="NCBI Taxonomy" id="1872699"/>
    <lineage>
        <taxon>Archaea</taxon>
        <taxon>Methanobacteriati</taxon>
        <taxon>Methanobacteriota</taxon>
        <taxon>Stenosarchaea group</taxon>
        <taxon>Halobacteria</taxon>
        <taxon>Halobacteriales</taxon>
        <taxon>Natronomonadaceae</taxon>
        <taxon>Halomarina</taxon>
    </lineage>
</organism>
<dbReference type="PANTHER" id="PTHR34236:SF1">
    <property type="entry name" value="DIMETHYL SULFOXIDE REDUCTASE TRANSCRIPTIONAL ACTIVATOR"/>
    <property type="match status" value="1"/>
</dbReference>
<dbReference type="AlphaFoldDB" id="A0ABD5RNB5"/>
<feature type="domain" description="HTH bat-type" evidence="3">
    <location>
        <begin position="145"/>
        <end position="197"/>
    </location>
</feature>
<dbReference type="InterPro" id="IPR007050">
    <property type="entry name" value="HTH_bacterioopsin"/>
</dbReference>
<dbReference type="RefSeq" id="WP_247415198.1">
    <property type="nucleotide sequence ID" value="NZ_JALLGW010000001.1"/>
</dbReference>
<keyword evidence="2" id="KW-0804">Transcription</keyword>
<evidence type="ECO:0000256" key="1">
    <source>
        <dbReference type="ARBA" id="ARBA00023015"/>
    </source>
</evidence>
<reference evidence="4 5" key="1">
    <citation type="journal article" date="2019" name="Int. J. Syst. Evol. Microbiol.">
        <title>The Global Catalogue of Microorganisms (GCM) 10K type strain sequencing project: providing services to taxonomists for standard genome sequencing and annotation.</title>
        <authorList>
            <consortium name="The Broad Institute Genomics Platform"/>
            <consortium name="The Broad Institute Genome Sequencing Center for Infectious Disease"/>
            <person name="Wu L."/>
            <person name="Ma J."/>
        </authorList>
    </citation>
    <scope>NUCLEOTIDE SEQUENCE [LARGE SCALE GENOMIC DNA]</scope>
    <source>
        <strain evidence="4 5">CGMCC 1.12543</strain>
    </source>
</reference>
<evidence type="ECO:0000256" key="2">
    <source>
        <dbReference type="ARBA" id="ARBA00023163"/>
    </source>
</evidence>
<gene>
    <name evidence="4" type="ORF">ACFPYI_12450</name>
</gene>
<dbReference type="PANTHER" id="PTHR34236">
    <property type="entry name" value="DIMETHYL SULFOXIDE REDUCTASE TRANSCRIPTIONAL ACTIVATOR"/>
    <property type="match status" value="1"/>
</dbReference>
<dbReference type="Pfam" id="PF04967">
    <property type="entry name" value="HTH_10"/>
    <property type="match status" value="1"/>
</dbReference>
<keyword evidence="1" id="KW-0805">Transcription regulation</keyword>
<evidence type="ECO:0000313" key="5">
    <source>
        <dbReference type="Proteomes" id="UP001596099"/>
    </source>
</evidence>
<accession>A0ABD5RNB5</accession>
<name>A0ABD5RNB5_9EURY</name>